<dbReference type="Pfam" id="PF13102">
    <property type="entry name" value="Phage_int_SAM_5"/>
    <property type="match status" value="1"/>
</dbReference>
<dbReference type="InterPro" id="IPR035386">
    <property type="entry name" value="Arm-DNA-bind_5"/>
</dbReference>
<accession>A0A5J4QUS1</accession>
<feature type="domain" description="Arm DNA-binding" evidence="4">
    <location>
        <begin position="18"/>
        <end position="99"/>
    </location>
</feature>
<gene>
    <name evidence="5" type="ORF">EZS27_025823</name>
</gene>
<name>A0A5J4QUS1_9ZZZZ</name>
<dbReference type="GO" id="GO:0006310">
    <property type="term" value="P:DNA recombination"/>
    <property type="evidence" value="ECO:0007669"/>
    <property type="project" value="UniProtKB-KW"/>
</dbReference>
<dbReference type="Gene3D" id="1.10.150.130">
    <property type="match status" value="1"/>
</dbReference>
<evidence type="ECO:0008006" key="6">
    <source>
        <dbReference type="Google" id="ProtNLM"/>
    </source>
</evidence>
<dbReference type="InterPro" id="IPR010998">
    <property type="entry name" value="Integrase_recombinase_N"/>
</dbReference>
<evidence type="ECO:0000256" key="1">
    <source>
        <dbReference type="ARBA" id="ARBA00023125"/>
    </source>
</evidence>
<dbReference type="AlphaFoldDB" id="A0A5J4QUS1"/>
<evidence type="ECO:0000256" key="2">
    <source>
        <dbReference type="ARBA" id="ARBA00023172"/>
    </source>
</evidence>
<dbReference type="GO" id="GO:0003677">
    <property type="term" value="F:DNA binding"/>
    <property type="evidence" value="ECO:0007669"/>
    <property type="project" value="UniProtKB-KW"/>
</dbReference>
<reference evidence="5" key="1">
    <citation type="submission" date="2019-03" db="EMBL/GenBank/DDBJ databases">
        <title>Single cell metagenomics reveals metabolic interactions within the superorganism composed of flagellate Streblomastix strix and complex community of Bacteroidetes bacteria on its surface.</title>
        <authorList>
            <person name="Treitli S.C."/>
            <person name="Kolisko M."/>
            <person name="Husnik F."/>
            <person name="Keeling P."/>
            <person name="Hampl V."/>
        </authorList>
    </citation>
    <scope>NUCLEOTIDE SEQUENCE</scope>
    <source>
        <strain evidence="5">STM</strain>
    </source>
</reference>
<dbReference type="InterPro" id="IPR025269">
    <property type="entry name" value="SAM-like_dom"/>
</dbReference>
<dbReference type="InterPro" id="IPR013762">
    <property type="entry name" value="Integrase-like_cat_sf"/>
</dbReference>
<evidence type="ECO:0000259" key="4">
    <source>
        <dbReference type="Pfam" id="PF17293"/>
    </source>
</evidence>
<dbReference type="EMBL" id="SNRY01002481">
    <property type="protein sequence ID" value="KAA6324898.1"/>
    <property type="molecule type" value="Genomic_DNA"/>
</dbReference>
<evidence type="ECO:0000313" key="5">
    <source>
        <dbReference type="EMBL" id="KAA6324898.1"/>
    </source>
</evidence>
<evidence type="ECO:0000259" key="3">
    <source>
        <dbReference type="Pfam" id="PF13102"/>
    </source>
</evidence>
<organism evidence="5">
    <name type="scientific">termite gut metagenome</name>
    <dbReference type="NCBI Taxonomy" id="433724"/>
    <lineage>
        <taxon>unclassified sequences</taxon>
        <taxon>metagenomes</taxon>
        <taxon>organismal metagenomes</taxon>
    </lineage>
</organism>
<dbReference type="Gene3D" id="1.10.443.10">
    <property type="entry name" value="Intergrase catalytic core"/>
    <property type="match status" value="1"/>
</dbReference>
<dbReference type="InterPro" id="IPR011010">
    <property type="entry name" value="DNA_brk_join_enz"/>
</dbReference>
<protein>
    <recommendedName>
        <fullName evidence="6">Tyrosine recombinase XerC</fullName>
    </recommendedName>
</protein>
<sequence>MIRFNKFVIPSVRLVFDRKKLATKEKKGLIQMEVLYNRKRKYINTGIKVYSGQWKDTKMVIARHDSEELNTILNNQLSTLRKYIISLQEKEEPFSFEKLESFLLHKDEKKESFLDFMQDRIQVRTIRESTRKQHLVVYNKLIAFGKITTFSDLTTPLIKEFDDFIRSKSDKCQNTINGIHKRLKPYIHEAMELGYIIKNPYDAFKVQAGKARDRKYLTLSELEHIENCVLHGAISNVRDIFVFCCYTGLSYSDVAKFDFAKDIVEANGMLFIEDERKKTDTGFYTVILPKAIDILKKYEYKLPVVSLQRYNIDLKRVQFEAGITKNLTSHMRRHRVLFLCLQTSKLQDYFC</sequence>
<keyword evidence="2" id="KW-0233">DNA recombination</keyword>
<proteinExistence type="predicted"/>
<keyword evidence="1" id="KW-0238">DNA-binding</keyword>
<dbReference type="SUPFAM" id="SSF56349">
    <property type="entry name" value="DNA breaking-rejoining enzymes"/>
    <property type="match status" value="1"/>
</dbReference>
<dbReference type="Pfam" id="PF17293">
    <property type="entry name" value="Arm-DNA-bind_5"/>
    <property type="match status" value="1"/>
</dbReference>
<feature type="domain" description="Phage integrase SAM-like" evidence="3">
    <location>
        <begin position="112"/>
        <end position="206"/>
    </location>
</feature>
<comment type="caution">
    <text evidence="5">The sequence shown here is derived from an EMBL/GenBank/DDBJ whole genome shotgun (WGS) entry which is preliminary data.</text>
</comment>
<dbReference type="GO" id="GO:0015074">
    <property type="term" value="P:DNA integration"/>
    <property type="evidence" value="ECO:0007669"/>
    <property type="project" value="InterPro"/>
</dbReference>